<gene>
    <name evidence="13" type="ORF">H8702_01050</name>
</gene>
<keyword evidence="14" id="KW-1185">Reference proteome</keyword>
<evidence type="ECO:0000256" key="3">
    <source>
        <dbReference type="ARBA" id="ARBA00012438"/>
    </source>
</evidence>
<dbReference type="InterPro" id="IPR003594">
    <property type="entry name" value="HATPase_dom"/>
</dbReference>
<dbReference type="GO" id="GO:0004721">
    <property type="term" value="F:phosphoprotein phosphatase activity"/>
    <property type="evidence" value="ECO:0007669"/>
    <property type="project" value="TreeGrafter"/>
</dbReference>
<dbReference type="SMART" id="SM00387">
    <property type="entry name" value="HATPase_c"/>
    <property type="match status" value="1"/>
</dbReference>
<dbReference type="PROSITE" id="PS50109">
    <property type="entry name" value="HIS_KIN"/>
    <property type="match status" value="1"/>
</dbReference>
<evidence type="ECO:0000256" key="4">
    <source>
        <dbReference type="ARBA" id="ARBA00022475"/>
    </source>
</evidence>
<reference evidence="13" key="1">
    <citation type="submission" date="2020-08" db="EMBL/GenBank/DDBJ databases">
        <title>Genome public.</title>
        <authorList>
            <person name="Liu C."/>
            <person name="Sun Q."/>
        </authorList>
    </citation>
    <scope>NUCLEOTIDE SEQUENCE</scope>
    <source>
        <strain evidence="13">NSJ-15</strain>
    </source>
</reference>
<keyword evidence="7 13" id="KW-0418">Kinase</keyword>
<dbReference type="InterPro" id="IPR004358">
    <property type="entry name" value="Sig_transdc_His_kin-like_C"/>
</dbReference>
<dbReference type="PANTHER" id="PTHR45453">
    <property type="entry name" value="PHOSPHATE REGULON SENSOR PROTEIN PHOR"/>
    <property type="match status" value="1"/>
</dbReference>
<evidence type="ECO:0000256" key="9">
    <source>
        <dbReference type="ARBA" id="ARBA00023012"/>
    </source>
</evidence>
<evidence type="ECO:0000256" key="2">
    <source>
        <dbReference type="ARBA" id="ARBA00004651"/>
    </source>
</evidence>
<dbReference type="Gene3D" id="3.30.565.10">
    <property type="entry name" value="Histidine kinase-like ATPase, C-terminal domain"/>
    <property type="match status" value="1"/>
</dbReference>
<dbReference type="InterPro" id="IPR005467">
    <property type="entry name" value="His_kinase_dom"/>
</dbReference>
<comment type="catalytic activity">
    <reaction evidence="1">
        <text>ATP + protein L-histidine = ADP + protein N-phospho-L-histidine.</text>
        <dbReference type="EC" id="2.7.13.3"/>
    </reaction>
</comment>
<dbReference type="EC" id="2.7.13.3" evidence="3"/>
<keyword evidence="9" id="KW-0902">Two-component regulatory system</keyword>
<evidence type="ECO:0000256" key="8">
    <source>
        <dbReference type="ARBA" id="ARBA00022989"/>
    </source>
</evidence>
<organism evidence="13 14">
    <name type="scientific">Massiliimalia timonensis</name>
    <dbReference type="NCBI Taxonomy" id="1987501"/>
    <lineage>
        <taxon>Bacteria</taxon>
        <taxon>Bacillati</taxon>
        <taxon>Bacillota</taxon>
        <taxon>Clostridia</taxon>
        <taxon>Eubacteriales</taxon>
        <taxon>Oscillospiraceae</taxon>
        <taxon>Massiliimalia</taxon>
    </lineage>
</organism>
<sequence>MEYFWQYLKQHKKVIAVFLLFVLIFGLTFALYQLPLSAVLYSAGLCACLGIGIMLFDFKNFVEKHRALKHLMQEILVNCEHLPVPAGLLETDYQEMVRLLFEAKKDLNDKMNHRYTGLVEYYTIWAHQIKTPIASMRLNLQNEDTPFSREIGDDLMRIEQYVEMVLMVLRLDSSSTDYVLAEYELDGIVRQAVKRFASQFIRRKLKLAYQPLHCKVLTDEKWLLFVIEQVLSNALKYTKTGSVTIEVESPKTLCIRDTGIGIAPEDLPRVFEQGYTGYNGRSDKKASGIGLYLCRRICENLGHRIWATSSVGEGTVIHINLNSAQLQVE</sequence>
<feature type="transmembrane region" description="Helical" evidence="11">
    <location>
        <begin position="38"/>
        <end position="56"/>
    </location>
</feature>
<dbReference type="RefSeq" id="WP_154824706.1">
    <property type="nucleotide sequence ID" value="NZ_JACRTL010000001.1"/>
</dbReference>
<keyword evidence="10 11" id="KW-0472">Membrane</keyword>
<dbReference type="EMBL" id="JACRTL010000001">
    <property type="protein sequence ID" value="MBC8609707.1"/>
    <property type="molecule type" value="Genomic_DNA"/>
</dbReference>
<evidence type="ECO:0000259" key="12">
    <source>
        <dbReference type="PROSITE" id="PS50109"/>
    </source>
</evidence>
<keyword evidence="4" id="KW-1003">Cell membrane</keyword>
<dbReference type="GO" id="GO:0005886">
    <property type="term" value="C:plasma membrane"/>
    <property type="evidence" value="ECO:0007669"/>
    <property type="project" value="UniProtKB-SubCell"/>
</dbReference>
<dbReference type="SUPFAM" id="SSF55874">
    <property type="entry name" value="ATPase domain of HSP90 chaperone/DNA topoisomerase II/histidine kinase"/>
    <property type="match status" value="1"/>
</dbReference>
<evidence type="ECO:0000256" key="5">
    <source>
        <dbReference type="ARBA" id="ARBA00022679"/>
    </source>
</evidence>
<feature type="domain" description="Histidine kinase" evidence="12">
    <location>
        <begin position="124"/>
        <end position="325"/>
    </location>
</feature>
<dbReference type="PANTHER" id="PTHR45453:SF2">
    <property type="entry name" value="HISTIDINE KINASE"/>
    <property type="match status" value="1"/>
</dbReference>
<evidence type="ECO:0000256" key="11">
    <source>
        <dbReference type="SAM" id="Phobius"/>
    </source>
</evidence>
<dbReference type="PRINTS" id="PR00344">
    <property type="entry name" value="BCTRLSENSOR"/>
</dbReference>
<dbReference type="GO" id="GO:0000155">
    <property type="term" value="F:phosphorelay sensor kinase activity"/>
    <property type="evidence" value="ECO:0007669"/>
    <property type="project" value="TreeGrafter"/>
</dbReference>
<accession>A0A8J6PCX2</accession>
<evidence type="ECO:0000256" key="1">
    <source>
        <dbReference type="ARBA" id="ARBA00000085"/>
    </source>
</evidence>
<keyword evidence="5" id="KW-0808">Transferase</keyword>
<comment type="subcellular location">
    <subcellularLocation>
        <location evidence="2">Cell membrane</location>
        <topology evidence="2">Multi-pass membrane protein</topology>
    </subcellularLocation>
</comment>
<keyword evidence="6 11" id="KW-0812">Transmembrane</keyword>
<evidence type="ECO:0000313" key="14">
    <source>
        <dbReference type="Proteomes" id="UP000632659"/>
    </source>
</evidence>
<feature type="transmembrane region" description="Helical" evidence="11">
    <location>
        <begin position="14"/>
        <end position="32"/>
    </location>
</feature>
<evidence type="ECO:0000256" key="7">
    <source>
        <dbReference type="ARBA" id="ARBA00022777"/>
    </source>
</evidence>
<evidence type="ECO:0000256" key="10">
    <source>
        <dbReference type="ARBA" id="ARBA00023136"/>
    </source>
</evidence>
<keyword evidence="8 11" id="KW-1133">Transmembrane helix</keyword>
<dbReference type="AlphaFoldDB" id="A0A8J6PCX2"/>
<evidence type="ECO:0000256" key="6">
    <source>
        <dbReference type="ARBA" id="ARBA00022692"/>
    </source>
</evidence>
<dbReference type="InterPro" id="IPR036890">
    <property type="entry name" value="HATPase_C_sf"/>
</dbReference>
<evidence type="ECO:0000313" key="13">
    <source>
        <dbReference type="EMBL" id="MBC8609707.1"/>
    </source>
</evidence>
<dbReference type="Proteomes" id="UP000632659">
    <property type="component" value="Unassembled WGS sequence"/>
</dbReference>
<name>A0A8J6PCX2_9FIRM</name>
<dbReference type="GO" id="GO:0016036">
    <property type="term" value="P:cellular response to phosphate starvation"/>
    <property type="evidence" value="ECO:0007669"/>
    <property type="project" value="TreeGrafter"/>
</dbReference>
<protein>
    <recommendedName>
        <fullName evidence="3">histidine kinase</fullName>
        <ecNumber evidence="3">2.7.13.3</ecNumber>
    </recommendedName>
</protein>
<comment type="caution">
    <text evidence="13">The sequence shown here is derived from an EMBL/GenBank/DDBJ whole genome shotgun (WGS) entry which is preliminary data.</text>
</comment>
<proteinExistence type="predicted"/>
<dbReference type="Pfam" id="PF02518">
    <property type="entry name" value="HATPase_c"/>
    <property type="match status" value="1"/>
</dbReference>
<dbReference type="InterPro" id="IPR050351">
    <property type="entry name" value="BphY/WalK/GraS-like"/>
</dbReference>